<dbReference type="AlphaFoldDB" id="T1KK44"/>
<reference evidence="2" key="1">
    <citation type="submission" date="2011-08" db="EMBL/GenBank/DDBJ databases">
        <authorList>
            <person name="Rombauts S."/>
        </authorList>
    </citation>
    <scope>NUCLEOTIDE SEQUENCE</scope>
    <source>
        <strain evidence="2">London</strain>
    </source>
</reference>
<name>T1KK44_TETUR</name>
<reference evidence="1" key="2">
    <citation type="submission" date="2015-06" db="UniProtKB">
        <authorList>
            <consortium name="EnsemblMetazoa"/>
        </authorList>
    </citation>
    <scope>IDENTIFICATION</scope>
</reference>
<accession>T1KK44</accession>
<dbReference type="HOGENOM" id="CLU_3392815_0_0_1"/>
<dbReference type="Proteomes" id="UP000015104">
    <property type="component" value="Unassembled WGS sequence"/>
</dbReference>
<keyword evidence="2" id="KW-1185">Reference proteome</keyword>
<dbReference type="EnsemblMetazoa" id="tetur13g02320.1">
    <property type="protein sequence ID" value="tetur13g02320.1"/>
    <property type="gene ID" value="tetur13g02320"/>
</dbReference>
<sequence length="32" mass="3884">MGLFQIWLLSHTIKNKKQKTRRNQNIGNNMNR</sequence>
<protein>
    <submittedName>
        <fullName evidence="1">Uncharacterized protein</fullName>
    </submittedName>
</protein>
<evidence type="ECO:0000313" key="1">
    <source>
        <dbReference type="EnsemblMetazoa" id="tetur13g02320.1"/>
    </source>
</evidence>
<dbReference type="EMBL" id="CAEY01000172">
    <property type="status" value="NOT_ANNOTATED_CDS"/>
    <property type="molecule type" value="Genomic_DNA"/>
</dbReference>
<organism evidence="1 2">
    <name type="scientific">Tetranychus urticae</name>
    <name type="common">Two-spotted spider mite</name>
    <dbReference type="NCBI Taxonomy" id="32264"/>
    <lineage>
        <taxon>Eukaryota</taxon>
        <taxon>Metazoa</taxon>
        <taxon>Ecdysozoa</taxon>
        <taxon>Arthropoda</taxon>
        <taxon>Chelicerata</taxon>
        <taxon>Arachnida</taxon>
        <taxon>Acari</taxon>
        <taxon>Acariformes</taxon>
        <taxon>Trombidiformes</taxon>
        <taxon>Prostigmata</taxon>
        <taxon>Eleutherengona</taxon>
        <taxon>Raphignathae</taxon>
        <taxon>Tetranychoidea</taxon>
        <taxon>Tetranychidae</taxon>
        <taxon>Tetranychus</taxon>
    </lineage>
</organism>
<evidence type="ECO:0000313" key="2">
    <source>
        <dbReference type="Proteomes" id="UP000015104"/>
    </source>
</evidence>
<proteinExistence type="predicted"/>